<dbReference type="EMBL" id="JBHTOG010000016">
    <property type="protein sequence ID" value="MFD1431860.1"/>
    <property type="molecule type" value="Genomic_DNA"/>
</dbReference>
<protein>
    <submittedName>
        <fullName evidence="1">Uncharacterized protein</fullName>
    </submittedName>
</protein>
<keyword evidence="2" id="KW-1185">Reference proteome</keyword>
<dbReference type="Proteomes" id="UP001597192">
    <property type="component" value="Unassembled WGS sequence"/>
</dbReference>
<organism evidence="1 2">
    <name type="scientific">Lacticaseibacillus yichunensis</name>
    <dbReference type="NCBI Taxonomy" id="2486015"/>
    <lineage>
        <taxon>Bacteria</taxon>
        <taxon>Bacillati</taxon>
        <taxon>Bacillota</taxon>
        <taxon>Bacilli</taxon>
        <taxon>Lactobacillales</taxon>
        <taxon>Lactobacillaceae</taxon>
        <taxon>Lacticaseibacillus</taxon>
    </lineage>
</organism>
<comment type="caution">
    <text evidence="1">The sequence shown here is derived from an EMBL/GenBank/DDBJ whole genome shotgun (WGS) entry which is preliminary data.</text>
</comment>
<evidence type="ECO:0000313" key="2">
    <source>
        <dbReference type="Proteomes" id="UP001597192"/>
    </source>
</evidence>
<evidence type="ECO:0000313" key="1">
    <source>
        <dbReference type="EMBL" id="MFD1431860.1"/>
    </source>
</evidence>
<reference evidence="2" key="1">
    <citation type="journal article" date="2019" name="Int. J. Syst. Evol. Microbiol.">
        <title>The Global Catalogue of Microorganisms (GCM) 10K type strain sequencing project: providing services to taxonomists for standard genome sequencing and annotation.</title>
        <authorList>
            <consortium name="The Broad Institute Genomics Platform"/>
            <consortium name="The Broad Institute Genome Sequencing Center for Infectious Disease"/>
            <person name="Wu L."/>
            <person name="Ma J."/>
        </authorList>
    </citation>
    <scope>NUCLEOTIDE SEQUENCE [LARGE SCALE GENOMIC DNA]</scope>
    <source>
        <strain evidence="2">CCM 8947</strain>
    </source>
</reference>
<proteinExistence type="predicted"/>
<accession>A0ABW4CLR6</accession>
<sequence>MIEMNVQLDGATTTVTLAKEQGQLIFSPLTDVPADAHAVVFYLKDRHLTDREKADEQGVLRLPWTVEPEFVTRWFATQQGESSVAVIPAAQQKALGPYFDLLTQVLGRLGIHMAPVPAPAASKPQPAKARHRFDKKLATTPFYIERNGSRATVYWVAAKEMIVKAGAVLTQEPLMNKDGSPRYGTKYGAKLRDDNAGAIDHFTLTKDVSLRSVNEVGLFLYFGDTNGWLELVDAQSRTLDALTRVD</sequence>
<gene>
    <name evidence="1" type="ORF">ACFQ47_04095</name>
</gene>
<name>A0ABW4CLR6_9LACO</name>
<dbReference type="RefSeq" id="WP_125698134.1">
    <property type="nucleotide sequence ID" value="NZ_JBHTOG010000016.1"/>
</dbReference>